<dbReference type="PANTHER" id="PTHR21562:SF110">
    <property type="entry name" value="PECTIN ACETYLESTERASE"/>
    <property type="match status" value="1"/>
</dbReference>
<keyword evidence="8" id="KW-1185">Reference proteome</keyword>
<name>A0A803L6F6_CHEQI</name>
<keyword evidence="4" id="KW-0134">Cell wall</keyword>
<dbReference type="PANTHER" id="PTHR21562">
    <property type="entry name" value="NOTUM-RELATED"/>
    <property type="match status" value="1"/>
</dbReference>
<evidence type="ECO:0000256" key="6">
    <source>
        <dbReference type="SAM" id="SignalP"/>
    </source>
</evidence>
<comment type="subcellular location">
    <subcellularLocation>
        <location evidence="2">Secreted</location>
        <location evidence="2">Cell wall</location>
    </subcellularLocation>
</comment>
<evidence type="ECO:0000256" key="1">
    <source>
        <dbReference type="ARBA" id="ARBA00003534"/>
    </source>
</evidence>
<protein>
    <recommendedName>
        <fullName evidence="9">Pectin acetylesterase</fullName>
    </recommendedName>
</protein>
<dbReference type="GO" id="GO:0071555">
    <property type="term" value="P:cell wall organization"/>
    <property type="evidence" value="ECO:0007669"/>
    <property type="project" value="UniProtKB-KW"/>
</dbReference>
<dbReference type="OMA" id="NACHTHS"/>
<comment type="similarity">
    <text evidence="3">Belongs to the pectinacetylesterase family.</text>
</comment>
<evidence type="ECO:0000256" key="4">
    <source>
        <dbReference type="ARBA" id="ARBA00022512"/>
    </source>
</evidence>
<evidence type="ECO:0000313" key="8">
    <source>
        <dbReference type="Proteomes" id="UP000596660"/>
    </source>
</evidence>
<dbReference type="GO" id="GO:0009505">
    <property type="term" value="C:plant-type cell wall"/>
    <property type="evidence" value="ECO:0007669"/>
    <property type="project" value="TreeGrafter"/>
</dbReference>
<evidence type="ECO:0000256" key="3">
    <source>
        <dbReference type="ARBA" id="ARBA00005784"/>
    </source>
</evidence>
<feature type="chain" id="PRO_5031116152" description="Pectin acetylesterase" evidence="6">
    <location>
        <begin position="22"/>
        <end position="874"/>
    </location>
</feature>
<comment type="function">
    <text evidence="1">Hydrolyzes acetyl esters in homogalacturonan regions of pectin. In type I primary cell wall, galacturonic acid residues of pectin can be acetylated at the O-2 and O-3 positions. Decreasing the degree of acetylation of pectin gels in vitro alters their physical properties.</text>
</comment>
<dbReference type="Gramene" id="AUR62007445-RA">
    <property type="protein sequence ID" value="AUR62007445-RA:cds"/>
    <property type="gene ID" value="AUR62007445"/>
</dbReference>
<dbReference type="EnsemblPlants" id="AUR62007445-RA">
    <property type="protein sequence ID" value="AUR62007445-RA:cds"/>
    <property type="gene ID" value="AUR62007445"/>
</dbReference>
<dbReference type="Pfam" id="PF03283">
    <property type="entry name" value="PAE"/>
    <property type="match status" value="2"/>
</dbReference>
<evidence type="ECO:0008006" key="9">
    <source>
        <dbReference type="Google" id="ProtNLM"/>
    </source>
</evidence>
<keyword evidence="5" id="KW-0961">Cell wall biogenesis/degradation</keyword>
<evidence type="ECO:0000256" key="5">
    <source>
        <dbReference type="ARBA" id="ARBA00023316"/>
    </source>
</evidence>
<keyword evidence="6" id="KW-0732">Signal</keyword>
<sequence length="874" mass="96684">MCYSIWFQFLVCVLMLLGVNGFQVPITFVQDAVAKGGVCLDGSPPAYHFDKGFGAGIDNWLIHMEGGAWCNNATTCLERTRTRLGSSKLMTTQYTFSGILSNKAKYSPDFYNWNRIKVRYCDGSSYTGDVEAVDPKAKVYYRGARLLRAILDDLLAKGMKNAKNAIFGGCSAGGLGAILQCDNFRAMLPSGAKVKCFSDAGFFINAKDISGESHIQEVFADVVTTHGSAKNLPTSCTSKFDPKLCFFPEYAARGIQTPLFLLNAAYDSWQIKNTLAPGVADRHGTWRDCKADILKCSDSQLQTMHGFRQNFLAALSSLGNSPSRGWYINSCYSHCQSGTQETWLRDDSPLLDGTTIAKAVGDWFYDRKPFQKIDCPYPCDKTCHNQSLYVGITKVRSAVAKGAVCLDGSAPAYHLHRGHGTGVNNWLVHVEGGGWCNNITTCLERKYSHLGSSWKMEKQLAFSGILGNNPMFNPDFYNWNRVKIRYCDGASFTGDVEAVNSITKLHFRGARIWHAVIEDLLLKGMKNAKNAILSGCSAGGLTSILHCDSFRAHLPVSARVKCLSDAGYFINVKDVSGASHIASYFDQIVKLHGSARTLPASCTRTLRPDLCFFPQYMAKKIKTPLFILNAAYDRWQIKNILAPVVADPQGFWSDCKIDIKNCSTNQLTVMQVSSDFRSEFLTALSKLGKSPSRGLFINSCYAHCQTELQETWFSHDSPVLHKTRIAKAVADWRNYLKKDVMFGSDLAIKGKALATNKSDEHLFRRGVGQAQNIVAQMKHAKEFSNAIGGRKILRVVGLRPGPEIMCETIPSSSSRIKSKEGRNTLDMHYKPMMLGSPQHAEEVNAFRRMVGMASPSTLQLEDQTPVQGGLYQNV</sequence>
<dbReference type="GO" id="GO:0052793">
    <property type="term" value="F:pectin acetylesterase activity"/>
    <property type="evidence" value="ECO:0007669"/>
    <property type="project" value="TreeGrafter"/>
</dbReference>
<organism evidence="7 8">
    <name type="scientific">Chenopodium quinoa</name>
    <name type="common">Quinoa</name>
    <dbReference type="NCBI Taxonomy" id="63459"/>
    <lineage>
        <taxon>Eukaryota</taxon>
        <taxon>Viridiplantae</taxon>
        <taxon>Streptophyta</taxon>
        <taxon>Embryophyta</taxon>
        <taxon>Tracheophyta</taxon>
        <taxon>Spermatophyta</taxon>
        <taxon>Magnoliopsida</taxon>
        <taxon>eudicotyledons</taxon>
        <taxon>Gunneridae</taxon>
        <taxon>Pentapetalae</taxon>
        <taxon>Caryophyllales</taxon>
        <taxon>Chenopodiaceae</taxon>
        <taxon>Chenopodioideae</taxon>
        <taxon>Atripliceae</taxon>
        <taxon>Chenopodium</taxon>
    </lineage>
</organism>
<accession>A0A803L6F6</accession>
<dbReference type="Proteomes" id="UP000596660">
    <property type="component" value="Unplaced"/>
</dbReference>
<proteinExistence type="inferred from homology"/>
<keyword evidence="4" id="KW-0964">Secreted</keyword>
<dbReference type="AlphaFoldDB" id="A0A803L6F6"/>
<dbReference type="InterPro" id="IPR004963">
    <property type="entry name" value="PAE/NOTUM"/>
</dbReference>
<reference evidence="7" key="1">
    <citation type="journal article" date="2017" name="Nature">
        <title>The genome of Chenopodium quinoa.</title>
        <authorList>
            <person name="Jarvis D.E."/>
            <person name="Ho Y.S."/>
            <person name="Lightfoot D.J."/>
            <person name="Schmoeckel S.M."/>
            <person name="Li B."/>
            <person name="Borm T.J.A."/>
            <person name="Ohyanagi H."/>
            <person name="Mineta K."/>
            <person name="Michell C.T."/>
            <person name="Saber N."/>
            <person name="Kharbatia N.M."/>
            <person name="Rupper R.R."/>
            <person name="Sharp A.R."/>
            <person name="Dally N."/>
            <person name="Boughton B.A."/>
            <person name="Woo Y.H."/>
            <person name="Gao G."/>
            <person name="Schijlen E.G.W.M."/>
            <person name="Guo X."/>
            <person name="Momin A.A."/>
            <person name="Negrao S."/>
            <person name="Al-Babili S."/>
            <person name="Gehring C."/>
            <person name="Roessner U."/>
            <person name="Jung C."/>
            <person name="Murphy K."/>
            <person name="Arold S.T."/>
            <person name="Gojobori T."/>
            <person name="van der Linden C.G."/>
            <person name="van Loo E.N."/>
            <person name="Jellen E.N."/>
            <person name="Maughan P.J."/>
            <person name="Tester M."/>
        </authorList>
    </citation>
    <scope>NUCLEOTIDE SEQUENCE [LARGE SCALE GENOMIC DNA]</scope>
    <source>
        <strain evidence="7">cv. PI 614886</strain>
    </source>
</reference>
<evidence type="ECO:0000313" key="7">
    <source>
        <dbReference type="EnsemblPlants" id="AUR62007445-RA:cds"/>
    </source>
</evidence>
<reference evidence="7" key="2">
    <citation type="submission" date="2021-03" db="UniProtKB">
        <authorList>
            <consortium name="EnsemblPlants"/>
        </authorList>
    </citation>
    <scope>IDENTIFICATION</scope>
</reference>
<evidence type="ECO:0000256" key="2">
    <source>
        <dbReference type="ARBA" id="ARBA00004191"/>
    </source>
</evidence>
<feature type="signal peptide" evidence="6">
    <location>
        <begin position="1"/>
        <end position="21"/>
    </location>
</feature>